<evidence type="ECO:0000256" key="4">
    <source>
        <dbReference type="ARBA" id="ARBA00022912"/>
    </source>
</evidence>
<evidence type="ECO:0000256" key="5">
    <source>
        <dbReference type="ARBA" id="ARBA00051722"/>
    </source>
</evidence>
<dbReference type="STRING" id="61635.BN85312670"/>
<comment type="catalytic activity">
    <reaction evidence="5">
        <text>O-phospho-L-tyrosyl-[protein] + H2O = L-tyrosyl-[protein] + phosphate</text>
        <dbReference type="Rhea" id="RHEA:10684"/>
        <dbReference type="Rhea" id="RHEA-COMP:10136"/>
        <dbReference type="Rhea" id="RHEA-COMP:20101"/>
        <dbReference type="ChEBI" id="CHEBI:15377"/>
        <dbReference type="ChEBI" id="CHEBI:43474"/>
        <dbReference type="ChEBI" id="CHEBI:46858"/>
        <dbReference type="ChEBI" id="CHEBI:61978"/>
        <dbReference type="EC" id="3.1.3.48"/>
    </reaction>
</comment>
<keyword evidence="4" id="KW-0904">Protein phosphatase</keyword>
<dbReference type="GO" id="GO:0004725">
    <property type="term" value="F:protein tyrosine phosphatase activity"/>
    <property type="evidence" value="ECO:0007669"/>
    <property type="project" value="UniProtKB-EC"/>
</dbReference>
<keyword evidence="7" id="KW-1185">Reference proteome</keyword>
<keyword evidence="3 6" id="KW-0378">Hydrolase</keyword>
<dbReference type="InterPro" id="IPR016195">
    <property type="entry name" value="Pol/histidinol_Pase-like"/>
</dbReference>
<evidence type="ECO:0000256" key="3">
    <source>
        <dbReference type="ARBA" id="ARBA00022801"/>
    </source>
</evidence>
<evidence type="ECO:0000256" key="1">
    <source>
        <dbReference type="ARBA" id="ARBA00005750"/>
    </source>
</evidence>
<dbReference type="HOGENOM" id="CLU_085966_1_2_14"/>
<protein>
    <recommendedName>
        <fullName evidence="2">protein-tyrosine-phosphatase</fullName>
        <ecNumber evidence="2">3.1.3.48</ecNumber>
    </recommendedName>
</protein>
<evidence type="ECO:0000313" key="7">
    <source>
        <dbReference type="Proteomes" id="UP000032737"/>
    </source>
</evidence>
<dbReference type="GO" id="GO:0030145">
    <property type="term" value="F:manganese ion binding"/>
    <property type="evidence" value="ECO:0007669"/>
    <property type="project" value="InterPro"/>
</dbReference>
<dbReference type="KEGG" id="abra:BN85312670"/>
<proteinExistence type="inferred from homology"/>
<dbReference type="Proteomes" id="UP000032737">
    <property type="component" value="Chromosome"/>
</dbReference>
<organism evidence="6 7">
    <name type="scientific">Acholeplasma brassicae</name>
    <dbReference type="NCBI Taxonomy" id="61635"/>
    <lineage>
        <taxon>Bacteria</taxon>
        <taxon>Bacillati</taxon>
        <taxon>Mycoplasmatota</taxon>
        <taxon>Mollicutes</taxon>
        <taxon>Acholeplasmatales</taxon>
        <taxon>Acholeplasmataceae</taxon>
        <taxon>Acholeplasma</taxon>
    </lineage>
</organism>
<evidence type="ECO:0000313" key="6">
    <source>
        <dbReference type="EMBL" id="CCV66288.1"/>
    </source>
</evidence>
<name>U4KS35_9MOLU</name>
<dbReference type="EMBL" id="FO681348">
    <property type="protein sequence ID" value="CCV66288.1"/>
    <property type="molecule type" value="Genomic_DNA"/>
</dbReference>
<dbReference type="AlphaFoldDB" id="U4KS35"/>
<dbReference type="PANTHER" id="PTHR39181:SF1">
    <property type="entry name" value="TYROSINE-PROTEIN PHOSPHATASE YWQE"/>
    <property type="match status" value="1"/>
</dbReference>
<evidence type="ECO:0000256" key="2">
    <source>
        <dbReference type="ARBA" id="ARBA00013064"/>
    </source>
</evidence>
<dbReference type="PANTHER" id="PTHR39181">
    <property type="entry name" value="TYROSINE-PROTEIN PHOSPHATASE YWQE"/>
    <property type="match status" value="1"/>
</dbReference>
<gene>
    <name evidence="6" type="ORF">BN85312670</name>
</gene>
<dbReference type="EC" id="3.1.3.48" evidence="2"/>
<sequence>MIDLHCHILHEIDDGSANIEMSIEMIKKQINDGVTTVVLTPHMRSFKPEKVSKIRHNFEQLKEKVKEQNLDVRLLLGSEVYYTKESLSNKHLMTIENTSYVLVEFSTILETPIEEIVYNFRTLKIRPIVAHVERYGYLKKKDYTEIKKTGGLIQVNSSAILGLDGYKRKKWRAIY</sequence>
<accession>U4KS35</accession>
<dbReference type="Gene3D" id="3.20.20.140">
    <property type="entry name" value="Metal-dependent hydrolases"/>
    <property type="match status" value="1"/>
</dbReference>
<dbReference type="Pfam" id="PF19567">
    <property type="entry name" value="CpsB_CapC"/>
    <property type="match status" value="1"/>
</dbReference>
<reference evidence="6 7" key="1">
    <citation type="journal article" date="2013" name="J. Mol. Microbiol. Biotechnol.">
        <title>Analysis of the Complete Genomes of Acholeplasma brassicae , A. palmae and A. laidlawii and Their Comparison to the Obligate Parasites from ' Candidatus Phytoplasma'.</title>
        <authorList>
            <person name="Kube M."/>
            <person name="Siewert C."/>
            <person name="Migdoll A.M."/>
            <person name="Duduk B."/>
            <person name="Holz S."/>
            <person name="Rabus R."/>
            <person name="Seemuller E."/>
            <person name="Mitrovic J."/>
            <person name="Muller I."/>
            <person name="Buttner C."/>
            <person name="Reinhardt R."/>
        </authorList>
    </citation>
    <scope>NUCLEOTIDE SEQUENCE [LARGE SCALE GENOMIC DNA]</scope>
    <source>
        <strain evidence="7">0502</strain>
    </source>
</reference>
<dbReference type="SUPFAM" id="SSF89550">
    <property type="entry name" value="PHP domain-like"/>
    <property type="match status" value="1"/>
</dbReference>
<dbReference type="InterPro" id="IPR016667">
    <property type="entry name" value="Caps_polysacc_synth_CpsB/CapC"/>
</dbReference>
<comment type="similarity">
    <text evidence="1">Belongs to the metallo-dependent hydrolases superfamily. CpsB/CapC family.</text>
</comment>